<dbReference type="EMBL" id="CP012159">
    <property type="protein sequence ID" value="AKT41189.1"/>
    <property type="molecule type" value="Genomic_DNA"/>
</dbReference>
<dbReference type="OrthoDB" id="9897781at2"/>
<gene>
    <name evidence="2" type="ORF">CMC5_053500</name>
</gene>
<keyword evidence="1" id="KW-0472">Membrane</keyword>
<accession>A0A0K1EK11</accession>
<keyword evidence="3" id="KW-1185">Reference proteome</keyword>
<dbReference type="Proteomes" id="UP000067626">
    <property type="component" value="Chromosome"/>
</dbReference>
<sequence>MEDSSLRRLGGTASIALGASYLLVGATILMDPLRSVTTLQAFWTTFVETPWFRLTTHMLFALGALCGIAAVPGISSLVRRGNEGWVRWSMSVGTMGFAVTAVSKFREFSVEPLIAQRYVEGTDITRAVITSTPQIGLDPYGFFRYGAIGAWIFVINLVAHREGAWPKALAYLGLAGSVLYWLVPIGNLFGIQIAMVIEAAVALIGGVIIGPVWFIWAGRVVRNSAASDASRET</sequence>
<reference evidence="2 3" key="1">
    <citation type="submission" date="2015-07" db="EMBL/GenBank/DDBJ databases">
        <title>Genome analysis of myxobacterium Chondromyces crocatus Cm c5 reveals a high potential for natural compound synthesis and the genetic basis for the loss of fruiting body formation.</title>
        <authorList>
            <person name="Zaburannyi N."/>
            <person name="Bunk B."/>
            <person name="Maier J."/>
            <person name="Overmann J."/>
            <person name="Mueller R."/>
        </authorList>
    </citation>
    <scope>NUCLEOTIDE SEQUENCE [LARGE SCALE GENOMIC DNA]</scope>
    <source>
        <strain evidence="2 3">Cm c5</strain>
    </source>
</reference>
<keyword evidence="1" id="KW-1133">Transmembrane helix</keyword>
<organism evidence="2 3">
    <name type="scientific">Chondromyces crocatus</name>
    <dbReference type="NCBI Taxonomy" id="52"/>
    <lineage>
        <taxon>Bacteria</taxon>
        <taxon>Pseudomonadati</taxon>
        <taxon>Myxococcota</taxon>
        <taxon>Polyangia</taxon>
        <taxon>Polyangiales</taxon>
        <taxon>Polyangiaceae</taxon>
        <taxon>Chondromyces</taxon>
    </lineage>
</organism>
<feature type="transmembrane region" description="Helical" evidence="1">
    <location>
        <begin position="50"/>
        <end position="73"/>
    </location>
</feature>
<protein>
    <recommendedName>
        <fullName evidence="4">DUF4386 domain-containing protein</fullName>
    </recommendedName>
</protein>
<feature type="transmembrane region" description="Helical" evidence="1">
    <location>
        <begin position="191"/>
        <end position="216"/>
    </location>
</feature>
<evidence type="ECO:0000313" key="2">
    <source>
        <dbReference type="EMBL" id="AKT41189.1"/>
    </source>
</evidence>
<dbReference type="InterPro" id="IPR025495">
    <property type="entry name" value="DUF4386"/>
</dbReference>
<evidence type="ECO:0000313" key="3">
    <source>
        <dbReference type="Proteomes" id="UP000067626"/>
    </source>
</evidence>
<dbReference type="STRING" id="52.CMC5_053500"/>
<evidence type="ECO:0000256" key="1">
    <source>
        <dbReference type="SAM" id="Phobius"/>
    </source>
</evidence>
<dbReference type="KEGG" id="ccro:CMC5_053500"/>
<keyword evidence="1" id="KW-0812">Transmembrane</keyword>
<dbReference type="RefSeq" id="WP_050433002.1">
    <property type="nucleotide sequence ID" value="NZ_CP012159.1"/>
</dbReference>
<feature type="transmembrane region" description="Helical" evidence="1">
    <location>
        <begin position="12"/>
        <end position="30"/>
    </location>
</feature>
<dbReference type="Pfam" id="PF14329">
    <property type="entry name" value="DUF4386"/>
    <property type="match status" value="1"/>
</dbReference>
<dbReference type="AlphaFoldDB" id="A0A0K1EK11"/>
<proteinExistence type="predicted"/>
<feature type="transmembrane region" description="Helical" evidence="1">
    <location>
        <begin position="85"/>
        <end position="103"/>
    </location>
</feature>
<evidence type="ECO:0008006" key="4">
    <source>
        <dbReference type="Google" id="ProtNLM"/>
    </source>
</evidence>
<feature type="transmembrane region" description="Helical" evidence="1">
    <location>
        <begin position="142"/>
        <end position="159"/>
    </location>
</feature>
<name>A0A0K1EK11_CHOCO</name>
<feature type="transmembrane region" description="Helical" evidence="1">
    <location>
        <begin position="168"/>
        <end position="185"/>
    </location>
</feature>